<organism evidence="1">
    <name type="scientific">Darwinula stevensoni</name>
    <dbReference type="NCBI Taxonomy" id="69355"/>
    <lineage>
        <taxon>Eukaryota</taxon>
        <taxon>Metazoa</taxon>
        <taxon>Ecdysozoa</taxon>
        <taxon>Arthropoda</taxon>
        <taxon>Crustacea</taxon>
        <taxon>Oligostraca</taxon>
        <taxon>Ostracoda</taxon>
        <taxon>Podocopa</taxon>
        <taxon>Podocopida</taxon>
        <taxon>Darwinulocopina</taxon>
        <taxon>Darwinuloidea</taxon>
        <taxon>Darwinulidae</taxon>
        <taxon>Darwinula</taxon>
    </lineage>
</organism>
<evidence type="ECO:0000313" key="1">
    <source>
        <dbReference type="EMBL" id="CAD7255702.1"/>
    </source>
</evidence>
<dbReference type="GO" id="GO:0006281">
    <property type="term" value="P:DNA repair"/>
    <property type="evidence" value="ECO:0007669"/>
    <property type="project" value="TreeGrafter"/>
</dbReference>
<dbReference type="PANTHER" id="PTHR43434">
    <property type="entry name" value="PHOSPHOGLYCOLATE PHOSPHATASE"/>
    <property type="match status" value="1"/>
</dbReference>
<reference evidence="1" key="1">
    <citation type="submission" date="2020-11" db="EMBL/GenBank/DDBJ databases">
        <authorList>
            <person name="Tran Van P."/>
        </authorList>
    </citation>
    <scope>NUCLEOTIDE SEQUENCE</scope>
</reference>
<dbReference type="Proteomes" id="UP000677054">
    <property type="component" value="Unassembled WGS sequence"/>
</dbReference>
<dbReference type="InterPro" id="IPR006439">
    <property type="entry name" value="HAD-SF_hydro_IA"/>
</dbReference>
<dbReference type="PANTHER" id="PTHR43434:SF1">
    <property type="entry name" value="PHOSPHOGLYCOLATE PHOSPHATASE"/>
    <property type="match status" value="1"/>
</dbReference>
<dbReference type="Gene3D" id="3.40.50.1000">
    <property type="entry name" value="HAD superfamily/HAD-like"/>
    <property type="match status" value="1"/>
</dbReference>
<dbReference type="EMBL" id="LR947742">
    <property type="protein sequence ID" value="CAD7255702.1"/>
    <property type="molecule type" value="Genomic_DNA"/>
</dbReference>
<dbReference type="InterPro" id="IPR041492">
    <property type="entry name" value="HAD_2"/>
</dbReference>
<evidence type="ECO:0008006" key="3">
    <source>
        <dbReference type="Google" id="ProtNLM"/>
    </source>
</evidence>
<dbReference type="EMBL" id="CAJPEV010048224">
    <property type="protein sequence ID" value="CAG0910432.1"/>
    <property type="molecule type" value="Genomic_DNA"/>
</dbReference>
<evidence type="ECO:0000313" key="2">
    <source>
        <dbReference type="Proteomes" id="UP000677054"/>
    </source>
</evidence>
<proteinExistence type="predicted"/>
<dbReference type="InterPro" id="IPR023198">
    <property type="entry name" value="PGP-like_dom2"/>
</dbReference>
<dbReference type="NCBIfam" id="TIGR01549">
    <property type="entry name" value="HAD-SF-IA-v1"/>
    <property type="match status" value="1"/>
</dbReference>
<dbReference type="Pfam" id="PF13419">
    <property type="entry name" value="HAD_2"/>
    <property type="match status" value="1"/>
</dbReference>
<protein>
    <recommendedName>
        <fullName evidence="3">Phosphoglycolate phosphatase</fullName>
    </recommendedName>
</protein>
<accession>A0A7R9FV56</accession>
<name>A0A7R9FV56_9CRUS</name>
<dbReference type="GO" id="GO:0005829">
    <property type="term" value="C:cytosol"/>
    <property type="evidence" value="ECO:0007669"/>
    <property type="project" value="TreeGrafter"/>
</dbReference>
<dbReference type="AlphaFoldDB" id="A0A7R9FV56"/>
<dbReference type="InterPro" id="IPR036412">
    <property type="entry name" value="HAD-like_sf"/>
</dbReference>
<dbReference type="GO" id="GO:0008967">
    <property type="term" value="F:phosphoglycolate phosphatase activity"/>
    <property type="evidence" value="ECO:0007669"/>
    <property type="project" value="TreeGrafter"/>
</dbReference>
<dbReference type="OrthoDB" id="408373at2759"/>
<dbReference type="SUPFAM" id="SSF56784">
    <property type="entry name" value="HAD-like"/>
    <property type="match status" value="1"/>
</dbReference>
<sequence length="167" mass="18076">MRYVGHGGRVMIERAMRARGRTISPVELERLMASFLAHYEGNMPGLTKPFDGVERAMQAFTDAGYIHAICTNKYEGMSKALLKGLGVDNLFAAICGQDTFAYKKPDPRHLLDTIIMAGGDPDCAVMIGDSITDIDTAKAAGIPVIAVDFGYSDRPVAELEPSIVISH</sequence>
<keyword evidence="2" id="KW-1185">Reference proteome</keyword>
<feature type="non-terminal residue" evidence="1">
    <location>
        <position position="167"/>
    </location>
</feature>
<dbReference type="InterPro" id="IPR023214">
    <property type="entry name" value="HAD_sf"/>
</dbReference>
<gene>
    <name evidence="1" type="ORF">DSTB1V02_LOCUS15447</name>
</gene>
<dbReference type="Gene3D" id="1.10.150.240">
    <property type="entry name" value="Putative phosphatase, domain 2"/>
    <property type="match status" value="1"/>
</dbReference>
<dbReference type="InterPro" id="IPR050155">
    <property type="entry name" value="HAD-like_hydrolase_sf"/>
</dbReference>